<organism evidence="6">
    <name type="scientific">marine metagenome</name>
    <dbReference type="NCBI Taxonomy" id="408172"/>
    <lineage>
        <taxon>unclassified sequences</taxon>
        <taxon>metagenomes</taxon>
        <taxon>ecological metagenomes</taxon>
    </lineage>
</organism>
<dbReference type="InterPro" id="IPR001789">
    <property type="entry name" value="Sig_transdc_resp-reg_receiver"/>
</dbReference>
<dbReference type="SMART" id="SM00448">
    <property type="entry name" value="REC"/>
    <property type="match status" value="1"/>
</dbReference>
<dbReference type="PANTHER" id="PTHR44591">
    <property type="entry name" value="STRESS RESPONSE REGULATOR PROTEIN 1"/>
    <property type="match status" value="1"/>
</dbReference>
<keyword evidence="3" id="KW-0175">Coiled coil</keyword>
<evidence type="ECO:0000256" key="4">
    <source>
        <dbReference type="SAM" id="MobiDB-lite"/>
    </source>
</evidence>
<feature type="domain" description="Response regulatory" evidence="5">
    <location>
        <begin position="4"/>
        <end position="119"/>
    </location>
</feature>
<protein>
    <recommendedName>
        <fullName evidence="5">Response regulatory domain-containing protein</fullName>
    </recommendedName>
</protein>
<dbReference type="EMBL" id="UINC01000870">
    <property type="protein sequence ID" value="SUZ62442.1"/>
    <property type="molecule type" value="Genomic_DNA"/>
</dbReference>
<feature type="region of interest" description="Disordered" evidence="4">
    <location>
        <begin position="294"/>
        <end position="403"/>
    </location>
</feature>
<keyword evidence="1" id="KW-0597">Phosphoprotein</keyword>
<keyword evidence="2" id="KW-0902">Two-component regulatory system</keyword>
<dbReference type="SUPFAM" id="SSF52172">
    <property type="entry name" value="CheY-like"/>
    <property type="match status" value="1"/>
</dbReference>
<feature type="compositionally biased region" description="Polar residues" evidence="4">
    <location>
        <begin position="322"/>
        <end position="334"/>
    </location>
</feature>
<evidence type="ECO:0000256" key="2">
    <source>
        <dbReference type="ARBA" id="ARBA00023012"/>
    </source>
</evidence>
<dbReference type="InterPro" id="IPR050595">
    <property type="entry name" value="Bact_response_regulator"/>
</dbReference>
<gene>
    <name evidence="6" type="ORF">METZ01_LOCUS15296</name>
</gene>
<accession>A0A381P696</accession>
<reference evidence="6" key="1">
    <citation type="submission" date="2018-05" db="EMBL/GenBank/DDBJ databases">
        <authorList>
            <person name="Lanie J.A."/>
            <person name="Ng W.-L."/>
            <person name="Kazmierczak K.M."/>
            <person name="Andrzejewski T.M."/>
            <person name="Davidsen T.M."/>
            <person name="Wayne K.J."/>
            <person name="Tettelin H."/>
            <person name="Glass J.I."/>
            <person name="Rusch D."/>
            <person name="Podicherti R."/>
            <person name="Tsui H.-C.T."/>
            <person name="Winkler M.E."/>
        </authorList>
    </citation>
    <scope>NUCLEOTIDE SEQUENCE</scope>
</reference>
<feature type="region of interest" description="Disordered" evidence="4">
    <location>
        <begin position="565"/>
        <end position="591"/>
    </location>
</feature>
<dbReference type="AlphaFoldDB" id="A0A381P696"/>
<feature type="compositionally biased region" description="Polar residues" evidence="4">
    <location>
        <begin position="355"/>
        <end position="365"/>
    </location>
</feature>
<proteinExistence type="predicted"/>
<dbReference type="InterPro" id="IPR011006">
    <property type="entry name" value="CheY-like_superfamily"/>
</dbReference>
<dbReference type="PANTHER" id="PTHR44591:SF14">
    <property type="entry name" value="PROTEIN PILG"/>
    <property type="match status" value="1"/>
</dbReference>
<evidence type="ECO:0000256" key="3">
    <source>
        <dbReference type="SAM" id="Coils"/>
    </source>
</evidence>
<dbReference type="PROSITE" id="PS50110">
    <property type="entry name" value="RESPONSE_REGULATORY"/>
    <property type="match status" value="1"/>
</dbReference>
<evidence type="ECO:0000313" key="6">
    <source>
        <dbReference type="EMBL" id="SUZ62442.1"/>
    </source>
</evidence>
<evidence type="ECO:0000259" key="5">
    <source>
        <dbReference type="PROSITE" id="PS50110"/>
    </source>
</evidence>
<dbReference type="Gene3D" id="3.40.50.2300">
    <property type="match status" value="1"/>
</dbReference>
<dbReference type="GO" id="GO:0000160">
    <property type="term" value="P:phosphorelay signal transduction system"/>
    <property type="evidence" value="ECO:0007669"/>
    <property type="project" value="UniProtKB-KW"/>
</dbReference>
<sequence>MTQLILVLEENLEIQRVIADSLKESAISVTQESNPDFFVQQARDLEPDLIFLSNLDSDQNYRICREIRKEQTSKNLPIILLANAKDEIDEDILSELGINGLLRKPFEASTLKEQISMFITLDENFGAEPDNSGEDFTVDMSSIDDQLVDIKKEKVVIVDRERSEKTLAKEEFDLDETEITPAAVEFIDDVEMGMDDGFEFDLKLDEDEFESGSEEVETETVSTETDSAPAGLEQLKKSGIEHQYAESRLKNEAEKTEQNLRGGLTEINLEVNDFADQSEIWTRSPDLDQEVREGLTDISLEQSDFEPEFPKNLYSFEGQAKPQVQDTDSGSDGTLETVVEMDDYKLEPVTEDTSQDLGSSSQDLYSTEEDGSLVTEGSEQDSQESESVSAPGSEMDSLVLDDDKLLTDSVEQDFEEDAEIEDAEQFMIDTSEDEFEEEYGKFQDDVEIRSMVQESFEEEESSENVLGELENLSEQMEILESEEAEYEAEEEEFEEDLEKEKLETEVISDDGAIAAVDDSDEELVEFMVDELGDLLEIDEEVPEEAEGDSGGVITEELKETMQEDIGDLVEGDGVSERTSEMSPALEEEVFDSWGEAEDAFMEFDREKEITEKDTDQPETAAVAFDSLDDDEDMFEKADSYSFTENELKEIVTSSVQNALEKSIAASLVELAVSELKTQVSRMDQS</sequence>
<evidence type="ECO:0000256" key="1">
    <source>
        <dbReference type="ARBA" id="ARBA00022553"/>
    </source>
</evidence>
<dbReference type="Pfam" id="PF00072">
    <property type="entry name" value="Response_reg"/>
    <property type="match status" value="1"/>
</dbReference>
<name>A0A381P696_9ZZZZ</name>
<feature type="coiled-coil region" evidence="3">
    <location>
        <begin position="462"/>
        <end position="503"/>
    </location>
</feature>